<feature type="non-terminal residue" evidence="1">
    <location>
        <position position="1"/>
    </location>
</feature>
<dbReference type="EMBL" id="JBFDAA010000003">
    <property type="protein sequence ID" value="KAL1138745.1"/>
    <property type="molecule type" value="Genomic_DNA"/>
</dbReference>
<sequence>SLQATSKSGVVSVAVTSSDQTVTPKFVTAGTNVRIPGISLAQIAGKQVLLASKPQSIPGQNVILGNSGGQTVLVASQGTPGQQGTLTVLQQGAQQILIPPGALNLKALQGLKVIPLANKSQQQG</sequence>
<evidence type="ECO:0000313" key="1">
    <source>
        <dbReference type="EMBL" id="KAL1138745.1"/>
    </source>
</evidence>
<name>A0ABD0YS94_9HEMI</name>
<proteinExistence type="predicted"/>
<gene>
    <name evidence="1" type="ORF">AAG570_008807</name>
</gene>
<reference evidence="1 2" key="1">
    <citation type="submission" date="2024-07" db="EMBL/GenBank/DDBJ databases">
        <title>Chromosome-level genome assembly of the water stick insect Ranatra chinensis (Heteroptera: Nepidae).</title>
        <authorList>
            <person name="Liu X."/>
        </authorList>
    </citation>
    <scope>NUCLEOTIDE SEQUENCE [LARGE SCALE GENOMIC DNA]</scope>
    <source>
        <strain evidence="1">Cailab_2021Rc</strain>
        <tissue evidence="1">Muscle</tissue>
    </source>
</reference>
<evidence type="ECO:0000313" key="2">
    <source>
        <dbReference type="Proteomes" id="UP001558652"/>
    </source>
</evidence>
<keyword evidence="2" id="KW-1185">Reference proteome</keyword>
<protein>
    <submittedName>
        <fullName evidence="1">Uncharacterized protein</fullName>
    </submittedName>
</protein>
<dbReference type="Proteomes" id="UP001558652">
    <property type="component" value="Unassembled WGS sequence"/>
</dbReference>
<dbReference type="AlphaFoldDB" id="A0ABD0YS94"/>
<comment type="caution">
    <text evidence="1">The sequence shown here is derived from an EMBL/GenBank/DDBJ whole genome shotgun (WGS) entry which is preliminary data.</text>
</comment>
<organism evidence="1 2">
    <name type="scientific">Ranatra chinensis</name>
    <dbReference type="NCBI Taxonomy" id="642074"/>
    <lineage>
        <taxon>Eukaryota</taxon>
        <taxon>Metazoa</taxon>
        <taxon>Ecdysozoa</taxon>
        <taxon>Arthropoda</taxon>
        <taxon>Hexapoda</taxon>
        <taxon>Insecta</taxon>
        <taxon>Pterygota</taxon>
        <taxon>Neoptera</taxon>
        <taxon>Paraneoptera</taxon>
        <taxon>Hemiptera</taxon>
        <taxon>Heteroptera</taxon>
        <taxon>Panheteroptera</taxon>
        <taxon>Nepomorpha</taxon>
        <taxon>Nepidae</taxon>
        <taxon>Ranatrinae</taxon>
        <taxon>Ranatra</taxon>
    </lineage>
</organism>
<accession>A0ABD0YS94</accession>